<dbReference type="GO" id="GO:0016491">
    <property type="term" value="F:oxidoreductase activity"/>
    <property type="evidence" value="ECO:0007669"/>
    <property type="project" value="InterPro"/>
</dbReference>
<gene>
    <name evidence="7" type="ORF">CQ14_11235</name>
</gene>
<keyword evidence="2 5" id="KW-0812">Transmembrane</keyword>
<evidence type="ECO:0000313" key="7">
    <source>
        <dbReference type="EMBL" id="KRR20583.1"/>
    </source>
</evidence>
<accession>A0A0R3MK55</accession>
<reference evidence="7 8" key="1">
    <citation type="submission" date="2014-03" db="EMBL/GenBank/DDBJ databases">
        <title>Bradyrhizobium valentinum sp. nov., isolated from effective nodules of Lupinus mariae-josephae, a lupine endemic of basic-lime soils in Eastern Spain.</title>
        <authorList>
            <person name="Duran D."/>
            <person name="Rey L."/>
            <person name="Navarro A."/>
            <person name="Busquets A."/>
            <person name="Imperial J."/>
            <person name="Ruiz-Argueso T."/>
        </authorList>
    </citation>
    <scope>NUCLEOTIDE SEQUENCE [LARGE SCALE GENOMIC DNA]</scope>
    <source>
        <strain evidence="7 8">CCBAU 23086</strain>
    </source>
</reference>
<evidence type="ECO:0000256" key="3">
    <source>
        <dbReference type="ARBA" id="ARBA00022989"/>
    </source>
</evidence>
<evidence type="ECO:0000256" key="4">
    <source>
        <dbReference type="ARBA" id="ARBA00023136"/>
    </source>
</evidence>
<feature type="transmembrane region" description="Helical" evidence="5">
    <location>
        <begin position="76"/>
        <end position="94"/>
    </location>
</feature>
<dbReference type="OrthoDB" id="9770329at2"/>
<dbReference type="Pfam" id="PF04116">
    <property type="entry name" value="FA_hydroxylase"/>
    <property type="match status" value="1"/>
</dbReference>
<dbReference type="Proteomes" id="UP000051660">
    <property type="component" value="Unassembled WGS sequence"/>
</dbReference>
<dbReference type="AlphaFoldDB" id="A0A0R3MK55"/>
<evidence type="ECO:0000259" key="6">
    <source>
        <dbReference type="Pfam" id="PF04116"/>
    </source>
</evidence>
<keyword evidence="3 5" id="KW-1133">Transmembrane helix</keyword>
<dbReference type="GO" id="GO:0016020">
    <property type="term" value="C:membrane"/>
    <property type="evidence" value="ECO:0007669"/>
    <property type="project" value="UniProtKB-SubCell"/>
</dbReference>
<dbReference type="RefSeq" id="WP_057860394.1">
    <property type="nucleotide sequence ID" value="NZ_LLYB01000086.1"/>
</dbReference>
<organism evidence="7 8">
    <name type="scientific">Bradyrhizobium lablabi</name>
    <dbReference type="NCBI Taxonomy" id="722472"/>
    <lineage>
        <taxon>Bacteria</taxon>
        <taxon>Pseudomonadati</taxon>
        <taxon>Pseudomonadota</taxon>
        <taxon>Alphaproteobacteria</taxon>
        <taxon>Hyphomicrobiales</taxon>
        <taxon>Nitrobacteraceae</taxon>
        <taxon>Bradyrhizobium</taxon>
    </lineage>
</organism>
<keyword evidence="4 5" id="KW-0472">Membrane</keyword>
<evidence type="ECO:0000256" key="5">
    <source>
        <dbReference type="SAM" id="Phobius"/>
    </source>
</evidence>
<evidence type="ECO:0000313" key="8">
    <source>
        <dbReference type="Proteomes" id="UP000051660"/>
    </source>
</evidence>
<dbReference type="InterPro" id="IPR006694">
    <property type="entry name" value="Fatty_acid_hydroxylase"/>
</dbReference>
<protein>
    <submittedName>
        <fullName evidence="7">Desaturase</fullName>
    </submittedName>
</protein>
<sequence length="246" mass="28366">MTTIVLTSLLIASAAAAFMILERVAPGRELPNAPGWYGRAVIVTLFQVGITLATNRLWTNLFGSASLFELDALQRPLLEGFIGWLVGTFFFYWWHRIRHMNGWWVLFHQIHHSPARIEAITSFYKHPVEILADSALAAAILYPLLGCSLEGAMWFTVFAATGEFFYHSNYKSPRWLKYFIQTPELHSLHHELDVHAGNFGDLPIWDRLFGTYRDADDFAAHCGFPRHNERHLSRMLLFQDVYDRRP</sequence>
<comment type="caution">
    <text evidence="7">The sequence shown here is derived from an EMBL/GenBank/DDBJ whole genome shotgun (WGS) entry which is preliminary data.</text>
</comment>
<dbReference type="PANTHER" id="PTHR11863">
    <property type="entry name" value="STEROL DESATURASE"/>
    <property type="match status" value="1"/>
</dbReference>
<dbReference type="GO" id="GO:0008610">
    <property type="term" value="P:lipid biosynthetic process"/>
    <property type="evidence" value="ECO:0007669"/>
    <property type="project" value="InterPro"/>
</dbReference>
<evidence type="ECO:0000256" key="2">
    <source>
        <dbReference type="ARBA" id="ARBA00022692"/>
    </source>
</evidence>
<dbReference type="InterPro" id="IPR050307">
    <property type="entry name" value="Sterol_Desaturase_Related"/>
</dbReference>
<name>A0A0R3MK55_9BRAD</name>
<dbReference type="GO" id="GO:0005506">
    <property type="term" value="F:iron ion binding"/>
    <property type="evidence" value="ECO:0007669"/>
    <property type="project" value="InterPro"/>
</dbReference>
<feature type="domain" description="Fatty acid hydroxylase" evidence="6">
    <location>
        <begin position="82"/>
        <end position="211"/>
    </location>
</feature>
<feature type="transmembrane region" description="Helical" evidence="5">
    <location>
        <begin position="36"/>
        <end position="55"/>
    </location>
</feature>
<evidence type="ECO:0000256" key="1">
    <source>
        <dbReference type="ARBA" id="ARBA00004370"/>
    </source>
</evidence>
<proteinExistence type="predicted"/>
<comment type="subcellular location">
    <subcellularLocation>
        <location evidence="1">Membrane</location>
    </subcellularLocation>
</comment>
<dbReference type="EMBL" id="LLYB01000086">
    <property type="protein sequence ID" value="KRR20583.1"/>
    <property type="molecule type" value="Genomic_DNA"/>
</dbReference>